<dbReference type="EMBL" id="JAHRIQ010112975">
    <property type="protein sequence ID" value="MEQ2257736.1"/>
    <property type="molecule type" value="Genomic_DNA"/>
</dbReference>
<reference evidence="1 2" key="1">
    <citation type="submission" date="2021-06" db="EMBL/GenBank/DDBJ databases">
        <authorList>
            <person name="Palmer J.M."/>
        </authorList>
    </citation>
    <scope>NUCLEOTIDE SEQUENCE [LARGE SCALE GENOMIC DNA]</scope>
    <source>
        <strain evidence="2">if_2019</strain>
        <tissue evidence="1">Muscle</tissue>
    </source>
</reference>
<evidence type="ECO:0000313" key="2">
    <source>
        <dbReference type="Proteomes" id="UP001482620"/>
    </source>
</evidence>
<keyword evidence="2" id="KW-1185">Reference proteome</keyword>
<sequence>VDSNYMLSHIAPEFSPQGSIKQAKETKILEYFQDFLYELEDTQPAQNEERQTLTVPVVMQWMTGQAHKHLLLSERNAFKVTVIFDHNCLEHTPGHTVCYPVVAHCATQCECLYQHCDISNSPSSGL</sequence>
<gene>
    <name evidence="1" type="ORF">ILYODFUR_037826</name>
</gene>
<comment type="caution">
    <text evidence="1">The sequence shown here is derived from an EMBL/GenBank/DDBJ whole genome shotgun (WGS) entry which is preliminary data.</text>
</comment>
<accession>A0ABV0VMU6</accession>
<proteinExistence type="predicted"/>
<name>A0ABV0VMU6_9TELE</name>
<dbReference type="Proteomes" id="UP001482620">
    <property type="component" value="Unassembled WGS sequence"/>
</dbReference>
<feature type="non-terminal residue" evidence="1">
    <location>
        <position position="1"/>
    </location>
</feature>
<evidence type="ECO:0000313" key="1">
    <source>
        <dbReference type="EMBL" id="MEQ2257736.1"/>
    </source>
</evidence>
<protein>
    <submittedName>
        <fullName evidence="1">Uncharacterized protein</fullName>
    </submittedName>
</protein>
<organism evidence="1 2">
    <name type="scientific">Ilyodon furcidens</name>
    <name type="common">goldbreast splitfin</name>
    <dbReference type="NCBI Taxonomy" id="33524"/>
    <lineage>
        <taxon>Eukaryota</taxon>
        <taxon>Metazoa</taxon>
        <taxon>Chordata</taxon>
        <taxon>Craniata</taxon>
        <taxon>Vertebrata</taxon>
        <taxon>Euteleostomi</taxon>
        <taxon>Actinopterygii</taxon>
        <taxon>Neopterygii</taxon>
        <taxon>Teleostei</taxon>
        <taxon>Neoteleostei</taxon>
        <taxon>Acanthomorphata</taxon>
        <taxon>Ovalentaria</taxon>
        <taxon>Atherinomorphae</taxon>
        <taxon>Cyprinodontiformes</taxon>
        <taxon>Goodeidae</taxon>
        <taxon>Ilyodon</taxon>
    </lineage>
</organism>